<feature type="transmembrane region" description="Helical" evidence="2">
    <location>
        <begin position="199"/>
        <end position="218"/>
    </location>
</feature>
<evidence type="ECO:0000256" key="2">
    <source>
        <dbReference type="SAM" id="Phobius"/>
    </source>
</evidence>
<dbReference type="InterPro" id="IPR011990">
    <property type="entry name" value="TPR-like_helical_dom_sf"/>
</dbReference>
<dbReference type="InterPro" id="IPR019734">
    <property type="entry name" value="TPR_rpt"/>
</dbReference>
<dbReference type="EMBL" id="UOFH01000233">
    <property type="protein sequence ID" value="VAW62880.1"/>
    <property type="molecule type" value="Genomic_DNA"/>
</dbReference>
<accession>A0A3B0XE65</accession>
<organism evidence="3">
    <name type="scientific">hydrothermal vent metagenome</name>
    <dbReference type="NCBI Taxonomy" id="652676"/>
    <lineage>
        <taxon>unclassified sequences</taxon>
        <taxon>metagenomes</taxon>
        <taxon>ecological metagenomes</taxon>
    </lineage>
</organism>
<sequence>MSLLLDALKKAADDKNKTTKKPAEKNVADENINFSSDSVNEQTDEHSTDLNLELEMDSGLTSNNQSNETSDAFPEVDDEIIAENKKVIASKSATEKPLTTVRAFSSANNKKPANVEIKDNDSIEDKSAEEPAATKEPEVSLTLTDEKNKTETKDDNEKKLSSTQRYQQNTSKIENEQALSELINKSNLHSQREKLKKNISIGILTGLLLIGSGLYFYIKMQATNQELYIAQKNSAPVQRNIAPPEKAPVKNSTLPAKPTTPKVVPPQKKVSPKKPAVASQPSTTVKAIKNPITFIRTKKSDPIHLLIRKAYDAFHQQDYRQSETLYKKVLTREPKNRDALLGLAAIGTKEKRYEYARQKYQYLLKLDPRDSFAIAGLSGIEHRVDPKLNESQLKFLLKQHPESAHLYFALGSQYAGQKKWAEAQTAFFSAWSAKETNADYAYNLAVSLDHLNKQKIALKFYKIGLKLKQASNGNFSTADAEKRVKTLQANVE</sequence>
<feature type="compositionally biased region" description="Polar residues" evidence="1">
    <location>
        <begin position="161"/>
        <end position="172"/>
    </location>
</feature>
<feature type="region of interest" description="Disordered" evidence="1">
    <location>
        <begin position="1"/>
        <end position="75"/>
    </location>
</feature>
<dbReference type="SMART" id="SM00028">
    <property type="entry name" value="TPR"/>
    <property type="match status" value="4"/>
</dbReference>
<proteinExistence type="predicted"/>
<dbReference type="PROSITE" id="PS50005">
    <property type="entry name" value="TPR"/>
    <property type="match status" value="1"/>
</dbReference>
<keyword evidence="2" id="KW-1133">Transmembrane helix</keyword>
<feature type="compositionally biased region" description="Basic and acidic residues" evidence="1">
    <location>
        <begin position="7"/>
        <end position="28"/>
    </location>
</feature>
<feature type="compositionally biased region" description="Basic and acidic residues" evidence="1">
    <location>
        <begin position="116"/>
        <end position="160"/>
    </location>
</feature>
<protein>
    <submittedName>
        <fullName evidence="3">Uncharacterized protein</fullName>
    </submittedName>
</protein>
<feature type="compositionally biased region" description="Polar residues" evidence="1">
    <location>
        <begin position="32"/>
        <end position="41"/>
    </location>
</feature>
<dbReference type="Pfam" id="PF13432">
    <property type="entry name" value="TPR_16"/>
    <property type="match status" value="1"/>
</dbReference>
<keyword evidence="2" id="KW-0812">Transmembrane</keyword>
<name>A0A3B0XE65_9ZZZZ</name>
<dbReference type="AlphaFoldDB" id="A0A3B0XE65"/>
<gene>
    <name evidence="3" type="ORF">MNBD_GAMMA08-2462</name>
</gene>
<evidence type="ECO:0000313" key="3">
    <source>
        <dbReference type="EMBL" id="VAW62880.1"/>
    </source>
</evidence>
<feature type="compositionally biased region" description="Low complexity" evidence="1">
    <location>
        <begin position="255"/>
        <end position="279"/>
    </location>
</feature>
<feature type="compositionally biased region" description="Polar residues" evidence="1">
    <location>
        <begin position="59"/>
        <end position="70"/>
    </location>
</feature>
<evidence type="ECO:0000256" key="1">
    <source>
        <dbReference type="SAM" id="MobiDB-lite"/>
    </source>
</evidence>
<reference evidence="3" key="1">
    <citation type="submission" date="2018-06" db="EMBL/GenBank/DDBJ databases">
        <authorList>
            <person name="Zhirakovskaya E."/>
        </authorList>
    </citation>
    <scope>NUCLEOTIDE SEQUENCE</scope>
</reference>
<feature type="region of interest" description="Disordered" evidence="1">
    <location>
        <begin position="241"/>
        <end position="282"/>
    </location>
</feature>
<keyword evidence="2" id="KW-0472">Membrane</keyword>
<feature type="region of interest" description="Disordered" evidence="1">
    <location>
        <begin position="112"/>
        <end position="173"/>
    </location>
</feature>
<dbReference type="Gene3D" id="1.25.40.10">
    <property type="entry name" value="Tetratricopeptide repeat domain"/>
    <property type="match status" value="2"/>
</dbReference>
<dbReference type="SUPFAM" id="SSF48452">
    <property type="entry name" value="TPR-like"/>
    <property type="match status" value="1"/>
</dbReference>